<dbReference type="EMBL" id="JACSDY010000002">
    <property type="protein sequence ID" value="KAF7434061.1"/>
    <property type="molecule type" value="Genomic_DNA"/>
</dbReference>
<sequence length="117" mass="13838">MLVMVDGSDDSSSGNEESKMKKKQKKKKKKKKKKEKVGVATIQLVFLFTTRNFSAMHHQEEKEFARWIVDELEEDRTPREPYGNLQRNKNEIRILATSASWKYRSKEKFLNWVEKAS</sequence>
<keyword evidence="3" id="KW-1185">Reference proteome</keyword>
<protein>
    <submittedName>
        <fullName evidence="2">Uncharacterized protein</fullName>
    </submittedName>
</protein>
<name>A0A834UE59_VESPE</name>
<comment type="caution">
    <text evidence="2">The sequence shown here is derived from an EMBL/GenBank/DDBJ whole genome shotgun (WGS) entry which is preliminary data.</text>
</comment>
<reference evidence="2" key="1">
    <citation type="journal article" date="2020" name="G3 (Bethesda)">
        <title>High-Quality Assemblies for Three Invasive Social Wasps from the &lt;i&gt;Vespula&lt;/i&gt; Genus.</title>
        <authorList>
            <person name="Harrop T.W.R."/>
            <person name="Guhlin J."/>
            <person name="McLaughlin G.M."/>
            <person name="Permina E."/>
            <person name="Stockwell P."/>
            <person name="Gilligan J."/>
            <person name="Le Lec M.F."/>
            <person name="Gruber M.A.M."/>
            <person name="Quinn O."/>
            <person name="Lovegrove M."/>
            <person name="Duncan E.J."/>
            <person name="Remnant E.J."/>
            <person name="Van Eeckhoven J."/>
            <person name="Graham B."/>
            <person name="Knapp R.A."/>
            <person name="Langford K.W."/>
            <person name="Kronenberg Z."/>
            <person name="Press M.O."/>
            <person name="Eacker S.M."/>
            <person name="Wilson-Rankin E.E."/>
            <person name="Purcell J."/>
            <person name="Lester P.J."/>
            <person name="Dearden P.K."/>
        </authorList>
    </citation>
    <scope>NUCLEOTIDE SEQUENCE</scope>
    <source>
        <strain evidence="2">Volc-1</strain>
    </source>
</reference>
<proteinExistence type="predicted"/>
<evidence type="ECO:0000313" key="2">
    <source>
        <dbReference type="EMBL" id="KAF7434061.1"/>
    </source>
</evidence>
<gene>
    <name evidence="2" type="ORF">H0235_002252</name>
</gene>
<dbReference type="AlphaFoldDB" id="A0A834UE59"/>
<feature type="compositionally biased region" description="Basic residues" evidence="1">
    <location>
        <begin position="20"/>
        <end position="35"/>
    </location>
</feature>
<evidence type="ECO:0000313" key="3">
    <source>
        <dbReference type="Proteomes" id="UP000600918"/>
    </source>
</evidence>
<feature type="region of interest" description="Disordered" evidence="1">
    <location>
        <begin position="1"/>
        <end position="36"/>
    </location>
</feature>
<dbReference type="Proteomes" id="UP000600918">
    <property type="component" value="Unassembled WGS sequence"/>
</dbReference>
<accession>A0A834UE59</accession>
<evidence type="ECO:0000256" key="1">
    <source>
        <dbReference type="SAM" id="MobiDB-lite"/>
    </source>
</evidence>
<organism evidence="2 3">
    <name type="scientific">Vespula pensylvanica</name>
    <name type="common">Western yellow jacket</name>
    <name type="synonym">Wasp</name>
    <dbReference type="NCBI Taxonomy" id="30213"/>
    <lineage>
        <taxon>Eukaryota</taxon>
        <taxon>Metazoa</taxon>
        <taxon>Ecdysozoa</taxon>
        <taxon>Arthropoda</taxon>
        <taxon>Hexapoda</taxon>
        <taxon>Insecta</taxon>
        <taxon>Pterygota</taxon>
        <taxon>Neoptera</taxon>
        <taxon>Endopterygota</taxon>
        <taxon>Hymenoptera</taxon>
        <taxon>Apocrita</taxon>
        <taxon>Aculeata</taxon>
        <taxon>Vespoidea</taxon>
        <taxon>Vespidae</taxon>
        <taxon>Vespinae</taxon>
        <taxon>Vespula</taxon>
    </lineage>
</organism>